<proteinExistence type="inferred from homology"/>
<dbReference type="InterPro" id="IPR004393">
    <property type="entry name" value="NadC"/>
</dbReference>
<dbReference type="GO" id="GO:0034213">
    <property type="term" value="P:quinolinate catabolic process"/>
    <property type="evidence" value="ECO:0007669"/>
    <property type="project" value="TreeGrafter"/>
</dbReference>
<dbReference type="Gene3D" id="3.20.20.70">
    <property type="entry name" value="Aldolase class I"/>
    <property type="match status" value="1"/>
</dbReference>
<evidence type="ECO:0000256" key="10">
    <source>
        <dbReference type="ARBA" id="ARBA00047445"/>
    </source>
</evidence>
<feature type="binding site" evidence="13">
    <location>
        <position position="161"/>
    </location>
    <ligand>
        <name>substrate</name>
    </ligand>
</feature>
<dbReference type="Gene3D" id="3.90.1170.20">
    <property type="entry name" value="Quinolinate phosphoribosyl transferase, N-terminal domain"/>
    <property type="match status" value="1"/>
</dbReference>
<keyword evidence="8 12" id="KW-0808">Transferase</keyword>
<organism evidence="16 17">
    <name type="scientific">Acidiluteibacter ferrifornacis</name>
    <dbReference type="NCBI Taxonomy" id="2692424"/>
    <lineage>
        <taxon>Bacteria</taxon>
        <taxon>Pseudomonadati</taxon>
        <taxon>Bacteroidota</taxon>
        <taxon>Flavobacteriia</taxon>
        <taxon>Flavobacteriales</taxon>
        <taxon>Cryomorphaceae</taxon>
        <taxon>Acidiluteibacter</taxon>
    </lineage>
</organism>
<dbReference type="GO" id="GO:0009435">
    <property type="term" value="P:NAD+ biosynthetic process"/>
    <property type="evidence" value="ECO:0007669"/>
    <property type="project" value="UniProtKB-UniPathway"/>
</dbReference>
<comment type="pathway">
    <text evidence="2">Cofactor biosynthesis; NAD(+) biosynthesis; nicotinate D-ribonucleotide from quinolinate: step 1/1.</text>
</comment>
<keyword evidence="17" id="KW-1185">Reference proteome</keyword>
<dbReference type="InterPro" id="IPR037128">
    <property type="entry name" value="Quinolinate_PRibosylTase_N_sf"/>
</dbReference>
<feature type="binding site" evidence="13">
    <location>
        <begin position="127"/>
        <end position="129"/>
    </location>
    <ligand>
        <name>substrate</name>
    </ligand>
</feature>
<feature type="domain" description="Quinolinate phosphoribosyl transferase C-terminal" evidence="14">
    <location>
        <begin position="106"/>
        <end position="275"/>
    </location>
</feature>
<dbReference type="PANTHER" id="PTHR32179">
    <property type="entry name" value="NICOTINATE-NUCLEOTIDE PYROPHOSPHORYLASE [CARBOXYLATING]"/>
    <property type="match status" value="1"/>
</dbReference>
<keyword evidence="6" id="KW-0662">Pyridine nucleotide biosynthesis</keyword>
<dbReference type="GO" id="GO:0005737">
    <property type="term" value="C:cytoplasm"/>
    <property type="evidence" value="ECO:0007669"/>
    <property type="project" value="TreeGrafter"/>
</dbReference>
<feature type="domain" description="Quinolinate phosphoribosyl transferase N-terminal" evidence="15">
    <location>
        <begin position="21"/>
        <end position="104"/>
    </location>
</feature>
<dbReference type="NCBIfam" id="TIGR00078">
    <property type="entry name" value="nadC"/>
    <property type="match status" value="1"/>
</dbReference>
<dbReference type="EMBL" id="WWNE01000006">
    <property type="protein sequence ID" value="NBG65874.1"/>
    <property type="molecule type" value="Genomic_DNA"/>
</dbReference>
<dbReference type="Proteomes" id="UP000470771">
    <property type="component" value="Unassembled WGS sequence"/>
</dbReference>
<evidence type="ECO:0000256" key="12">
    <source>
        <dbReference type="PIRNR" id="PIRNR006250"/>
    </source>
</evidence>
<dbReference type="SUPFAM" id="SSF51690">
    <property type="entry name" value="Nicotinate/Quinolinate PRTase C-terminal domain-like"/>
    <property type="match status" value="1"/>
</dbReference>
<evidence type="ECO:0000256" key="1">
    <source>
        <dbReference type="ARBA" id="ARBA00003237"/>
    </source>
</evidence>
<evidence type="ECO:0000256" key="4">
    <source>
        <dbReference type="ARBA" id="ARBA00011218"/>
    </source>
</evidence>
<dbReference type="SUPFAM" id="SSF54675">
    <property type="entry name" value="Nicotinate/Quinolinate PRTase N-terminal domain-like"/>
    <property type="match status" value="1"/>
</dbReference>
<feature type="binding site" evidence="13">
    <location>
        <position position="216"/>
    </location>
    <ligand>
        <name>substrate</name>
    </ligand>
</feature>
<reference evidence="16 17" key="1">
    <citation type="submission" date="2019-12" db="EMBL/GenBank/DDBJ databases">
        <authorList>
            <person name="Zhao J."/>
        </authorList>
    </citation>
    <scope>NUCLEOTIDE SEQUENCE [LARGE SCALE GENOMIC DNA]</scope>
    <source>
        <strain evidence="16 17">S-15</strain>
    </source>
</reference>
<evidence type="ECO:0000256" key="13">
    <source>
        <dbReference type="PIRSR" id="PIRSR006250-1"/>
    </source>
</evidence>
<feature type="binding site" evidence="13">
    <location>
        <position position="151"/>
    </location>
    <ligand>
        <name>substrate</name>
    </ligand>
</feature>
<evidence type="ECO:0000259" key="15">
    <source>
        <dbReference type="Pfam" id="PF02749"/>
    </source>
</evidence>
<comment type="function">
    <text evidence="1">Involved in the catabolism of quinolinic acid (QA).</text>
</comment>
<feature type="binding site" evidence="13">
    <location>
        <position position="194"/>
    </location>
    <ligand>
        <name>substrate</name>
    </ligand>
</feature>
<keyword evidence="7 12" id="KW-0328">Glycosyltransferase</keyword>
<gene>
    <name evidence="16" type="primary">nadC</name>
    <name evidence="16" type="ORF">GQN54_07065</name>
</gene>
<dbReference type="InterPro" id="IPR036068">
    <property type="entry name" value="Nicotinate_pribotase-like_C"/>
</dbReference>
<dbReference type="Pfam" id="PF01729">
    <property type="entry name" value="QRPTase_C"/>
    <property type="match status" value="1"/>
</dbReference>
<dbReference type="InterPro" id="IPR027277">
    <property type="entry name" value="NadC/ModD"/>
</dbReference>
<evidence type="ECO:0000256" key="8">
    <source>
        <dbReference type="ARBA" id="ARBA00022679"/>
    </source>
</evidence>
<name>A0A6N9NJ38_9FLAO</name>
<dbReference type="UniPathway" id="UPA00253">
    <property type="reaction ID" value="UER00331"/>
</dbReference>
<evidence type="ECO:0000256" key="3">
    <source>
        <dbReference type="ARBA" id="ARBA00009400"/>
    </source>
</evidence>
<evidence type="ECO:0000313" key="16">
    <source>
        <dbReference type="EMBL" id="NBG65874.1"/>
    </source>
</evidence>
<evidence type="ECO:0000313" key="17">
    <source>
        <dbReference type="Proteomes" id="UP000470771"/>
    </source>
</evidence>
<evidence type="ECO:0000259" key="14">
    <source>
        <dbReference type="Pfam" id="PF01729"/>
    </source>
</evidence>
<comment type="catalytic activity">
    <reaction evidence="10">
        <text>nicotinate beta-D-ribonucleotide + CO2 + diphosphate = quinolinate + 5-phospho-alpha-D-ribose 1-diphosphate + 2 H(+)</text>
        <dbReference type="Rhea" id="RHEA:12733"/>
        <dbReference type="ChEBI" id="CHEBI:15378"/>
        <dbReference type="ChEBI" id="CHEBI:16526"/>
        <dbReference type="ChEBI" id="CHEBI:29959"/>
        <dbReference type="ChEBI" id="CHEBI:33019"/>
        <dbReference type="ChEBI" id="CHEBI:57502"/>
        <dbReference type="ChEBI" id="CHEBI:58017"/>
        <dbReference type="EC" id="2.4.2.19"/>
    </reaction>
</comment>
<dbReference type="RefSeq" id="WP_160632832.1">
    <property type="nucleotide sequence ID" value="NZ_WWNE01000006.1"/>
</dbReference>
<dbReference type="InterPro" id="IPR022412">
    <property type="entry name" value="Quinolinate_PRibosylTrfase_N"/>
</dbReference>
<evidence type="ECO:0000256" key="5">
    <source>
        <dbReference type="ARBA" id="ARBA00011944"/>
    </source>
</evidence>
<evidence type="ECO:0000256" key="2">
    <source>
        <dbReference type="ARBA" id="ARBA00004893"/>
    </source>
</evidence>
<comment type="subunit">
    <text evidence="4">Hexamer formed by 3 homodimers.</text>
</comment>
<dbReference type="FunFam" id="3.90.1170.20:FF:000001">
    <property type="entry name" value="Nicotinate-nucleotide diphosphorylase (Carboxylating)"/>
    <property type="match status" value="1"/>
</dbReference>
<evidence type="ECO:0000256" key="11">
    <source>
        <dbReference type="ARBA" id="ARBA00069173"/>
    </source>
</evidence>
<dbReference type="AlphaFoldDB" id="A0A6N9NJ38"/>
<evidence type="ECO:0000256" key="9">
    <source>
        <dbReference type="ARBA" id="ARBA00033102"/>
    </source>
</evidence>
<sequence>MTIDQLIKTALQEDIGDGDHSSLSCIPKDAVGRAKLLVKEPGILAGVNIAKQVFKQVDPLLTFEQILNDGDVIKPGDIAFYVEGSSQSILKGERLALNFMQRMSGIATHTNELVKLVGDLPCKLLDTRKTTPGLREIEKLAVKIGGGSNHRFGLYDMIMLKDNHIDYAGGISQAINKTKEYLAENNKKLKIEVEARDLDEVKQILQVGGVDRIMLDNFNYTDLKKAVELIGVSSETEASGGITRDTLRNYAECGVNFISVGALTHQINSLDLSLKAV</sequence>
<dbReference type="CDD" id="cd01572">
    <property type="entry name" value="QPRTase"/>
    <property type="match status" value="1"/>
</dbReference>
<dbReference type="EC" id="2.4.2.19" evidence="5"/>
<evidence type="ECO:0000256" key="6">
    <source>
        <dbReference type="ARBA" id="ARBA00022642"/>
    </source>
</evidence>
<feature type="binding site" evidence="13">
    <location>
        <begin position="260"/>
        <end position="262"/>
    </location>
    <ligand>
        <name>substrate</name>
    </ligand>
</feature>
<accession>A0A6N9NJ38</accession>
<comment type="similarity">
    <text evidence="3 12">Belongs to the NadC/ModD family.</text>
</comment>
<dbReference type="Pfam" id="PF02749">
    <property type="entry name" value="QRPTase_N"/>
    <property type="match status" value="1"/>
</dbReference>
<evidence type="ECO:0000256" key="7">
    <source>
        <dbReference type="ARBA" id="ARBA00022676"/>
    </source>
</evidence>
<feature type="binding site" evidence="13">
    <location>
        <begin position="239"/>
        <end position="241"/>
    </location>
    <ligand>
        <name>substrate</name>
    </ligand>
</feature>
<feature type="binding site" evidence="13">
    <location>
        <position position="94"/>
    </location>
    <ligand>
        <name>substrate</name>
    </ligand>
</feature>
<dbReference type="PIRSF" id="PIRSF006250">
    <property type="entry name" value="NadC_ModD"/>
    <property type="match status" value="1"/>
</dbReference>
<comment type="caution">
    <text evidence="16">The sequence shown here is derived from an EMBL/GenBank/DDBJ whole genome shotgun (WGS) entry which is preliminary data.</text>
</comment>
<dbReference type="PANTHER" id="PTHR32179:SF3">
    <property type="entry name" value="NICOTINATE-NUCLEOTIDE PYROPHOSPHORYLASE [CARBOXYLATING]"/>
    <property type="match status" value="1"/>
</dbReference>
<dbReference type="InterPro" id="IPR002638">
    <property type="entry name" value="Quinolinate_PRibosylTrfase_C"/>
</dbReference>
<dbReference type="FunFam" id="3.20.20.70:FF:000030">
    <property type="entry name" value="Nicotinate-nucleotide pyrophosphorylase, carboxylating"/>
    <property type="match status" value="1"/>
</dbReference>
<dbReference type="GO" id="GO:0004514">
    <property type="term" value="F:nicotinate-nucleotide diphosphorylase (carboxylating) activity"/>
    <property type="evidence" value="ECO:0007669"/>
    <property type="project" value="UniProtKB-EC"/>
</dbReference>
<dbReference type="InterPro" id="IPR013785">
    <property type="entry name" value="Aldolase_TIM"/>
</dbReference>
<protein>
    <recommendedName>
        <fullName evidence="11">Probable nicotinate-nucleotide pyrophosphorylase [carboxylating]</fullName>
        <ecNumber evidence="5">2.4.2.19</ecNumber>
    </recommendedName>
    <alternativeName>
        <fullName evidence="9">Quinolinate phosphoribosyltransferase [decarboxylating]</fullName>
    </alternativeName>
</protein>